<name>A0ABQ8G466_9PEZI</name>
<sequence>MLDSIWRAIATARSLRCGCLQLTEEAESHSLGVLSCDTCRQQRLALATVTVLSAHLADWLRRSWCLADDSGRNDDNRTRSSGSDAGTNTRHATTPPSDQPRKFSLGSYDLDADEADVLGHELMTLRPGLSRGCAPTPMFSGCPRGFSSSFSLEFWAILLKTGANAC</sequence>
<protein>
    <submittedName>
        <fullName evidence="2">Uncharacterized protein</fullName>
    </submittedName>
</protein>
<feature type="region of interest" description="Disordered" evidence="1">
    <location>
        <begin position="69"/>
        <end position="105"/>
    </location>
</feature>
<reference evidence="2 3" key="1">
    <citation type="journal article" date="2021" name="Nat. Commun.">
        <title>Genetic determinants of endophytism in the Arabidopsis root mycobiome.</title>
        <authorList>
            <person name="Mesny F."/>
            <person name="Miyauchi S."/>
            <person name="Thiergart T."/>
            <person name="Pickel B."/>
            <person name="Atanasova L."/>
            <person name="Karlsson M."/>
            <person name="Huettel B."/>
            <person name="Barry K.W."/>
            <person name="Haridas S."/>
            <person name="Chen C."/>
            <person name="Bauer D."/>
            <person name="Andreopoulos W."/>
            <person name="Pangilinan J."/>
            <person name="LaButti K."/>
            <person name="Riley R."/>
            <person name="Lipzen A."/>
            <person name="Clum A."/>
            <person name="Drula E."/>
            <person name="Henrissat B."/>
            <person name="Kohler A."/>
            <person name="Grigoriev I.V."/>
            <person name="Martin F.M."/>
            <person name="Hacquard S."/>
        </authorList>
    </citation>
    <scope>NUCLEOTIDE SEQUENCE [LARGE SCALE GENOMIC DNA]</scope>
    <source>
        <strain evidence="2 3">MPI-SDFR-AT-0080</strain>
    </source>
</reference>
<dbReference type="EMBL" id="JAGTJR010000021">
    <property type="protein sequence ID" value="KAH7044058.1"/>
    <property type="molecule type" value="Genomic_DNA"/>
</dbReference>
<keyword evidence="3" id="KW-1185">Reference proteome</keyword>
<evidence type="ECO:0000256" key="1">
    <source>
        <dbReference type="SAM" id="MobiDB-lite"/>
    </source>
</evidence>
<organism evidence="2 3">
    <name type="scientific">Macrophomina phaseolina</name>
    <dbReference type="NCBI Taxonomy" id="35725"/>
    <lineage>
        <taxon>Eukaryota</taxon>
        <taxon>Fungi</taxon>
        <taxon>Dikarya</taxon>
        <taxon>Ascomycota</taxon>
        <taxon>Pezizomycotina</taxon>
        <taxon>Dothideomycetes</taxon>
        <taxon>Dothideomycetes incertae sedis</taxon>
        <taxon>Botryosphaeriales</taxon>
        <taxon>Botryosphaeriaceae</taxon>
        <taxon>Macrophomina</taxon>
    </lineage>
</organism>
<gene>
    <name evidence="2" type="ORF">B0J12DRAFT_701783</name>
</gene>
<evidence type="ECO:0000313" key="3">
    <source>
        <dbReference type="Proteomes" id="UP000774617"/>
    </source>
</evidence>
<comment type="caution">
    <text evidence="2">The sequence shown here is derived from an EMBL/GenBank/DDBJ whole genome shotgun (WGS) entry which is preliminary data.</text>
</comment>
<accession>A0ABQ8G466</accession>
<feature type="compositionally biased region" description="Polar residues" evidence="1">
    <location>
        <begin position="79"/>
        <end position="96"/>
    </location>
</feature>
<feature type="compositionally biased region" description="Basic and acidic residues" evidence="1">
    <location>
        <begin position="69"/>
        <end position="78"/>
    </location>
</feature>
<proteinExistence type="predicted"/>
<dbReference type="Proteomes" id="UP000774617">
    <property type="component" value="Unassembled WGS sequence"/>
</dbReference>
<evidence type="ECO:0000313" key="2">
    <source>
        <dbReference type="EMBL" id="KAH7044058.1"/>
    </source>
</evidence>